<feature type="compositionally biased region" description="Polar residues" evidence="4">
    <location>
        <begin position="15"/>
        <end position="27"/>
    </location>
</feature>
<comment type="similarity">
    <text evidence="1">Belongs to the universal ribosomal protein uL11 family.</text>
</comment>
<dbReference type="GO" id="GO:0003735">
    <property type="term" value="F:structural constituent of ribosome"/>
    <property type="evidence" value="ECO:0007669"/>
    <property type="project" value="InterPro"/>
</dbReference>
<dbReference type="Gene3D" id="1.10.10.250">
    <property type="entry name" value="Ribosomal protein L11, C-terminal domain"/>
    <property type="match status" value="1"/>
</dbReference>
<evidence type="ECO:0000256" key="2">
    <source>
        <dbReference type="ARBA" id="ARBA00022980"/>
    </source>
</evidence>
<comment type="caution">
    <text evidence="6">The sequence shown here is derived from an EMBL/GenBank/DDBJ whole genome shotgun (WGS) entry which is preliminary data.</text>
</comment>
<dbReference type="EMBL" id="PYSW02000005">
    <property type="protein sequence ID" value="KAG2392382.1"/>
    <property type="molecule type" value="Genomic_DNA"/>
</dbReference>
<accession>A0AA88H3E2</accession>
<organism evidence="6 7">
    <name type="scientific">Naegleria lovaniensis</name>
    <name type="common">Amoeba</name>
    <dbReference type="NCBI Taxonomy" id="51637"/>
    <lineage>
        <taxon>Eukaryota</taxon>
        <taxon>Discoba</taxon>
        <taxon>Heterolobosea</taxon>
        <taxon>Tetramitia</taxon>
        <taxon>Eutetramitia</taxon>
        <taxon>Vahlkampfiidae</taxon>
        <taxon>Naegleria</taxon>
    </lineage>
</organism>
<dbReference type="SMART" id="SM00649">
    <property type="entry name" value="RL11"/>
    <property type="match status" value="1"/>
</dbReference>
<gene>
    <name evidence="6" type="ORF">C9374_012634</name>
</gene>
<dbReference type="Pfam" id="PF00298">
    <property type="entry name" value="Ribosomal_L11"/>
    <property type="match status" value="1"/>
</dbReference>
<dbReference type="GO" id="GO:0022625">
    <property type="term" value="C:cytosolic large ribosomal subunit"/>
    <property type="evidence" value="ECO:0007669"/>
    <property type="project" value="TreeGrafter"/>
</dbReference>
<evidence type="ECO:0000259" key="5">
    <source>
        <dbReference type="Pfam" id="PF00298"/>
    </source>
</evidence>
<evidence type="ECO:0000256" key="1">
    <source>
        <dbReference type="ARBA" id="ARBA00010537"/>
    </source>
</evidence>
<dbReference type="SUPFAM" id="SSF46906">
    <property type="entry name" value="Ribosomal protein L11, C-terminal domain"/>
    <property type="match status" value="1"/>
</dbReference>
<feature type="compositionally biased region" description="Basic residues" evidence="4">
    <location>
        <begin position="1"/>
        <end position="11"/>
    </location>
</feature>
<dbReference type="PANTHER" id="PTHR11661:SF2">
    <property type="entry name" value="LARGE RIBOSOMAL SUBUNIT PROTEIN UL11"/>
    <property type="match status" value="1"/>
</dbReference>
<dbReference type="Proteomes" id="UP000816034">
    <property type="component" value="Unassembled WGS sequence"/>
</dbReference>
<evidence type="ECO:0000256" key="4">
    <source>
        <dbReference type="SAM" id="MobiDB-lite"/>
    </source>
</evidence>
<keyword evidence="2" id="KW-0689">Ribosomal protein</keyword>
<reference evidence="6 7" key="1">
    <citation type="journal article" date="2018" name="BMC Genomics">
        <title>The genome of Naegleria lovaniensis, the basis for a comparative approach to unravel pathogenicity factors of the human pathogenic amoeba N. fowleri.</title>
        <authorList>
            <person name="Liechti N."/>
            <person name="Schurch N."/>
            <person name="Bruggmann R."/>
            <person name="Wittwer M."/>
        </authorList>
    </citation>
    <scope>NUCLEOTIDE SEQUENCE [LARGE SCALE GENOMIC DNA]</scope>
    <source>
        <strain evidence="6 7">ATCC 30569</strain>
    </source>
</reference>
<evidence type="ECO:0000313" key="7">
    <source>
        <dbReference type="Proteomes" id="UP000816034"/>
    </source>
</evidence>
<feature type="domain" description="Large ribosomal subunit protein uL11 C-terminal" evidence="5">
    <location>
        <begin position="105"/>
        <end position="172"/>
    </location>
</feature>
<keyword evidence="7" id="KW-1185">Reference proteome</keyword>
<evidence type="ECO:0000256" key="3">
    <source>
        <dbReference type="ARBA" id="ARBA00023274"/>
    </source>
</evidence>
<dbReference type="PANTHER" id="PTHR11661">
    <property type="entry name" value="60S RIBOSOMAL PROTEIN L12"/>
    <property type="match status" value="1"/>
</dbReference>
<dbReference type="GO" id="GO:0070180">
    <property type="term" value="F:large ribosomal subunit rRNA binding"/>
    <property type="evidence" value="ECO:0007669"/>
    <property type="project" value="TreeGrafter"/>
</dbReference>
<sequence>MSLKLKSKTRKALNPVTTATPTGTSSSVEDSSVFIAVPPQQQKIRVRFFPGDGPNTAVLVPKFQNYAQARTVSADAGRLSKGYHSKVNIEATLNQSGRIQSLELVPTASALIIKKLNEKRTYFGKHVALSKQSLSMEEVLEIAQLMRPRSKAKNLKGVVREVLGSCVSCGCLIEGKSPKSVLDDLFYGVGKYVFDEEGNRLKTFTEEQEVHDEENDVNLKSM</sequence>
<name>A0AA88H3E2_NAELO</name>
<dbReference type="AlphaFoldDB" id="A0AA88H3E2"/>
<dbReference type="InterPro" id="IPR020783">
    <property type="entry name" value="Ribosomal_uL11_C"/>
</dbReference>
<keyword evidence="3" id="KW-0687">Ribonucleoprotein</keyword>
<feature type="region of interest" description="Disordered" evidence="4">
    <location>
        <begin position="1"/>
        <end position="27"/>
    </location>
</feature>
<dbReference type="RefSeq" id="XP_044554276.1">
    <property type="nucleotide sequence ID" value="XM_044688422.1"/>
</dbReference>
<proteinExistence type="inferred from homology"/>
<dbReference type="GeneID" id="68105088"/>
<protein>
    <recommendedName>
        <fullName evidence="5">Large ribosomal subunit protein uL11 C-terminal domain-containing protein</fullName>
    </recommendedName>
</protein>
<dbReference type="InterPro" id="IPR036769">
    <property type="entry name" value="Ribosomal_uL11_C_sf"/>
</dbReference>
<dbReference type="InterPro" id="IPR000911">
    <property type="entry name" value="Ribosomal_uL11"/>
</dbReference>
<evidence type="ECO:0000313" key="6">
    <source>
        <dbReference type="EMBL" id="KAG2392382.1"/>
    </source>
</evidence>
<dbReference type="GO" id="GO:0006412">
    <property type="term" value="P:translation"/>
    <property type="evidence" value="ECO:0007669"/>
    <property type="project" value="InterPro"/>
</dbReference>